<evidence type="ECO:0000256" key="3">
    <source>
        <dbReference type="ARBA" id="ARBA00022946"/>
    </source>
</evidence>
<dbReference type="Pfam" id="PF02817">
    <property type="entry name" value="E3_binding"/>
    <property type="match status" value="1"/>
</dbReference>
<dbReference type="InterPro" id="IPR011053">
    <property type="entry name" value="Single_hybrid_motif"/>
</dbReference>
<dbReference type="AlphaFoldDB" id="A0A7S2XYZ4"/>
<dbReference type="GO" id="GO:0016746">
    <property type="term" value="F:acyltransferase activity"/>
    <property type="evidence" value="ECO:0007669"/>
    <property type="project" value="UniProtKB-KW"/>
</dbReference>
<keyword evidence="4" id="KW-0012">Acyltransferase</keyword>
<keyword evidence="3" id="KW-0809">Transit peptide</keyword>
<dbReference type="InterPro" id="IPR003016">
    <property type="entry name" value="2-oxoA_DH_lipoyl-BS"/>
</dbReference>
<protein>
    <recommendedName>
        <fullName evidence="4">Dihydrolipoamide acetyltransferase component of pyruvate dehydrogenase complex</fullName>
        <ecNumber evidence="4">2.3.1.-</ecNumber>
    </recommendedName>
</protein>
<dbReference type="InterPro" id="IPR000089">
    <property type="entry name" value="Biotin_lipoyl"/>
</dbReference>
<dbReference type="GO" id="GO:0045254">
    <property type="term" value="C:pyruvate dehydrogenase complex"/>
    <property type="evidence" value="ECO:0007669"/>
    <property type="project" value="InterPro"/>
</dbReference>
<dbReference type="InterPro" id="IPR001078">
    <property type="entry name" value="2-oxoacid_DH_actylTfrase"/>
</dbReference>
<dbReference type="PANTHER" id="PTHR23151">
    <property type="entry name" value="DIHYDROLIPOAMIDE ACETYL/SUCCINYL-TRANSFERASE-RELATED"/>
    <property type="match status" value="1"/>
</dbReference>
<dbReference type="Pfam" id="PF00364">
    <property type="entry name" value="Biotin_lipoyl"/>
    <property type="match status" value="1"/>
</dbReference>
<sequence length="469" mass="48484">MVGRFSTTGFQVERIAMPALSPTMESGTVAKWLVQEGGEFGPGDALCEVETDKATVAFEVQEDGVLAKILVEEGKEVKVGEMVALAVEDADQFAAFQKAGPEALANIDLSGGASASSAAVEDASPQAGSGAGSGSSASPSFLMPAARFMAESMGLDASGLAGTGRGGRVTKGDVVEALEAGIKLPPLAKPAHTTSPAAAAAGEVPPAAAAAAAPATVTAPASSSAVDLPPLQESSSPFEDIPANNIKKVTAKRLTESKATVPHYYVSTEVEIDAALKLRKDMAKEHEVKFSVNDLVIRSAALALRDNAEVNAKWNGSEVVPEETVDISIAVATPNGLITPIVTNADKKGLTDISGNVRDLATRARDNKLAPEEFMGGTFTISNLGMFGISEFSAVINLPQAAIMAVGTGARKVVPSPRVEGQEEIPPPRVATMMTATLSCDRRVINEAAAGKFMNSFKHYLSQPEVLLL</sequence>
<evidence type="ECO:0000259" key="6">
    <source>
        <dbReference type="PROSITE" id="PS50968"/>
    </source>
</evidence>
<dbReference type="Gene3D" id="2.40.50.100">
    <property type="match status" value="1"/>
</dbReference>
<evidence type="ECO:0000256" key="2">
    <source>
        <dbReference type="ARBA" id="ARBA00022823"/>
    </source>
</evidence>
<comment type="similarity">
    <text evidence="1 4">Belongs to the 2-oxoacid dehydrogenase family.</text>
</comment>
<comment type="cofactor">
    <cofactor evidence="4">
        <name>(R)-lipoate</name>
        <dbReference type="ChEBI" id="CHEBI:83088"/>
    </cofactor>
</comment>
<dbReference type="PROSITE" id="PS50968">
    <property type="entry name" value="BIOTINYL_LIPOYL"/>
    <property type="match status" value="1"/>
</dbReference>
<feature type="region of interest" description="Disordered" evidence="5">
    <location>
        <begin position="222"/>
        <end position="241"/>
    </location>
</feature>
<accession>A0A7S2XYZ4</accession>
<organism evidence="8">
    <name type="scientific">Fibrocapsa japonica</name>
    <dbReference type="NCBI Taxonomy" id="94617"/>
    <lineage>
        <taxon>Eukaryota</taxon>
        <taxon>Sar</taxon>
        <taxon>Stramenopiles</taxon>
        <taxon>Ochrophyta</taxon>
        <taxon>Raphidophyceae</taxon>
        <taxon>Chattonellales</taxon>
        <taxon>Chattonellaceae</taxon>
        <taxon>Fibrocapsa</taxon>
    </lineage>
</organism>
<dbReference type="Pfam" id="PF00198">
    <property type="entry name" value="2-oxoacid_dh"/>
    <property type="match status" value="1"/>
</dbReference>
<dbReference type="PROSITE" id="PS51826">
    <property type="entry name" value="PSBD"/>
    <property type="match status" value="1"/>
</dbReference>
<dbReference type="Gene3D" id="4.10.320.10">
    <property type="entry name" value="E3-binding domain"/>
    <property type="match status" value="1"/>
</dbReference>
<dbReference type="EC" id="2.3.1.-" evidence="4"/>
<proteinExistence type="inferred from homology"/>
<gene>
    <name evidence="8" type="ORF">FJAP1339_LOCUS7185</name>
</gene>
<dbReference type="EMBL" id="HBHR01014488">
    <property type="protein sequence ID" value="CAD9865788.1"/>
    <property type="molecule type" value="Transcribed_RNA"/>
</dbReference>
<evidence type="ECO:0000256" key="5">
    <source>
        <dbReference type="SAM" id="MobiDB-lite"/>
    </source>
</evidence>
<dbReference type="SUPFAM" id="SSF47005">
    <property type="entry name" value="Peripheral subunit-binding domain of 2-oxo acid dehydrogenase complex"/>
    <property type="match status" value="1"/>
</dbReference>
<dbReference type="FunFam" id="2.40.50.100:FF:000010">
    <property type="entry name" value="Acetyltransferase component of pyruvate dehydrogenase complex"/>
    <property type="match status" value="1"/>
</dbReference>
<dbReference type="GO" id="GO:0006086">
    <property type="term" value="P:pyruvate decarboxylation to acetyl-CoA"/>
    <property type="evidence" value="ECO:0007669"/>
    <property type="project" value="InterPro"/>
</dbReference>
<dbReference type="InterPro" id="IPR045257">
    <property type="entry name" value="E2/Pdx1"/>
</dbReference>
<dbReference type="GO" id="GO:0005739">
    <property type="term" value="C:mitochondrion"/>
    <property type="evidence" value="ECO:0007669"/>
    <property type="project" value="TreeGrafter"/>
</dbReference>
<keyword evidence="4" id="KW-0808">Transferase</keyword>
<evidence type="ECO:0000313" key="8">
    <source>
        <dbReference type="EMBL" id="CAD9865788.1"/>
    </source>
</evidence>
<keyword evidence="2 4" id="KW-0450">Lipoyl</keyword>
<dbReference type="CDD" id="cd06849">
    <property type="entry name" value="lipoyl_domain"/>
    <property type="match status" value="1"/>
</dbReference>
<dbReference type="SUPFAM" id="SSF51230">
    <property type="entry name" value="Single hybrid motif"/>
    <property type="match status" value="1"/>
</dbReference>
<dbReference type="PANTHER" id="PTHR23151:SF90">
    <property type="entry name" value="DIHYDROLIPOYLLYSINE-RESIDUE ACETYLTRANSFERASE COMPONENT OF PYRUVATE DEHYDROGENASE COMPLEX, MITOCHONDRIAL-RELATED"/>
    <property type="match status" value="1"/>
</dbReference>
<dbReference type="PROSITE" id="PS00189">
    <property type="entry name" value="LIPOYL"/>
    <property type="match status" value="1"/>
</dbReference>
<feature type="domain" description="Lipoyl-binding" evidence="6">
    <location>
        <begin position="12"/>
        <end position="87"/>
    </location>
</feature>
<dbReference type="Gene3D" id="3.30.559.10">
    <property type="entry name" value="Chloramphenicol acetyltransferase-like domain"/>
    <property type="match status" value="1"/>
</dbReference>
<evidence type="ECO:0000256" key="1">
    <source>
        <dbReference type="ARBA" id="ARBA00007317"/>
    </source>
</evidence>
<dbReference type="InterPro" id="IPR004167">
    <property type="entry name" value="PSBD"/>
</dbReference>
<dbReference type="InterPro" id="IPR036625">
    <property type="entry name" value="E3-bd_dom_sf"/>
</dbReference>
<dbReference type="SUPFAM" id="SSF52777">
    <property type="entry name" value="CoA-dependent acyltransferases"/>
    <property type="match status" value="1"/>
</dbReference>
<evidence type="ECO:0000259" key="7">
    <source>
        <dbReference type="PROSITE" id="PS51826"/>
    </source>
</evidence>
<reference evidence="8" key="1">
    <citation type="submission" date="2021-01" db="EMBL/GenBank/DDBJ databases">
        <authorList>
            <person name="Corre E."/>
            <person name="Pelletier E."/>
            <person name="Niang G."/>
            <person name="Scheremetjew M."/>
            <person name="Finn R."/>
            <person name="Kale V."/>
            <person name="Holt S."/>
            <person name="Cochrane G."/>
            <person name="Meng A."/>
            <person name="Brown T."/>
            <person name="Cohen L."/>
        </authorList>
    </citation>
    <scope>NUCLEOTIDE SEQUENCE</scope>
    <source>
        <strain evidence="8">CCMP1661</strain>
    </source>
</reference>
<name>A0A7S2XYZ4_9STRA</name>
<dbReference type="InterPro" id="IPR023213">
    <property type="entry name" value="CAT-like_dom_sf"/>
</dbReference>
<evidence type="ECO:0000256" key="4">
    <source>
        <dbReference type="RuleBase" id="RU003423"/>
    </source>
</evidence>
<feature type="domain" description="Peripheral subunit-binding (PSBD)" evidence="7">
    <location>
        <begin position="141"/>
        <end position="178"/>
    </location>
</feature>